<dbReference type="AlphaFoldDB" id="A0A8J8NMM1"/>
<protein>
    <submittedName>
        <fullName evidence="2">Uncharacterized protein</fullName>
    </submittedName>
</protein>
<keyword evidence="3" id="KW-1185">Reference proteome</keyword>
<feature type="transmembrane region" description="Helical" evidence="1">
    <location>
        <begin position="288"/>
        <end position="313"/>
    </location>
</feature>
<sequence>MKVASPYKLVLKRDPLQISTTPHFKSIYALCVSIPILIILALTSFMVFFLSPRSVAMREYQRLAYEWNRDSIAERVSALGNRTTYIVNNQSAGTLQLHDSEQDNEGEDQIQSIVNYDVAYYKGSASFNLSSISDQWLSEALNDEELIPSFCLNFKIGAFQTPLLSTKCSISNQQQITGFKLNVIVIEDHTTKWCLNSTCSVQCRMKKGRWIQNKCLKMTKVQELCMKISDQGNYSGGCFAQGEMAFYQDVENLKEANNFTLPIELRHEKDPYIPIKRGNLGLDLTLCFWIALIFLSLAFINSTLLACLMLCIVKKPQSRPYVMQNDIL</sequence>
<feature type="transmembrane region" description="Helical" evidence="1">
    <location>
        <begin position="27"/>
        <end position="50"/>
    </location>
</feature>
<gene>
    <name evidence="2" type="ORF">FGO68_gene5149</name>
</gene>
<organism evidence="2 3">
    <name type="scientific">Halteria grandinella</name>
    <dbReference type="NCBI Taxonomy" id="5974"/>
    <lineage>
        <taxon>Eukaryota</taxon>
        <taxon>Sar</taxon>
        <taxon>Alveolata</taxon>
        <taxon>Ciliophora</taxon>
        <taxon>Intramacronucleata</taxon>
        <taxon>Spirotrichea</taxon>
        <taxon>Stichotrichia</taxon>
        <taxon>Sporadotrichida</taxon>
        <taxon>Halteriidae</taxon>
        <taxon>Halteria</taxon>
    </lineage>
</organism>
<proteinExistence type="predicted"/>
<dbReference type="Proteomes" id="UP000785679">
    <property type="component" value="Unassembled WGS sequence"/>
</dbReference>
<keyword evidence="1" id="KW-0812">Transmembrane</keyword>
<evidence type="ECO:0000313" key="2">
    <source>
        <dbReference type="EMBL" id="TNV76885.1"/>
    </source>
</evidence>
<accession>A0A8J8NMM1</accession>
<evidence type="ECO:0000256" key="1">
    <source>
        <dbReference type="SAM" id="Phobius"/>
    </source>
</evidence>
<keyword evidence="1" id="KW-1133">Transmembrane helix</keyword>
<reference evidence="2" key="1">
    <citation type="submission" date="2019-06" db="EMBL/GenBank/DDBJ databases">
        <authorList>
            <person name="Zheng W."/>
        </authorList>
    </citation>
    <scope>NUCLEOTIDE SEQUENCE</scope>
    <source>
        <strain evidence="2">QDHG01</strain>
    </source>
</reference>
<dbReference type="EMBL" id="RRYP01012800">
    <property type="protein sequence ID" value="TNV76885.1"/>
    <property type="molecule type" value="Genomic_DNA"/>
</dbReference>
<name>A0A8J8NMM1_HALGN</name>
<comment type="caution">
    <text evidence="2">The sequence shown here is derived from an EMBL/GenBank/DDBJ whole genome shotgun (WGS) entry which is preliminary data.</text>
</comment>
<evidence type="ECO:0000313" key="3">
    <source>
        <dbReference type="Proteomes" id="UP000785679"/>
    </source>
</evidence>
<keyword evidence="1" id="KW-0472">Membrane</keyword>